<name>A0A1X6NQ68_PORUM</name>
<reference evidence="1 2" key="1">
    <citation type="submission" date="2017-03" db="EMBL/GenBank/DDBJ databases">
        <title>WGS assembly of Porphyra umbilicalis.</title>
        <authorList>
            <person name="Brawley S.H."/>
            <person name="Blouin N.A."/>
            <person name="Ficko-Blean E."/>
            <person name="Wheeler G.L."/>
            <person name="Lohr M."/>
            <person name="Goodson H.V."/>
            <person name="Jenkins J.W."/>
            <person name="Blaby-Haas C.E."/>
            <person name="Helliwell K.E."/>
            <person name="Chan C."/>
            <person name="Marriage T."/>
            <person name="Bhattacharya D."/>
            <person name="Klein A.S."/>
            <person name="Badis Y."/>
            <person name="Brodie J."/>
            <person name="Cao Y."/>
            <person name="Collen J."/>
            <person name="Dittami S.M."/>
            <person name="Gachon C.M."/>
            <person name="Green B.R."/>
            <person name="Karpowicz S."/>
            <person name="Kim J.W."/>
            <person name="Kudahl U."/>
            <person name="Lin S."/>
            <person name="Michel G."/>
            <person name="Mittag M."/>
            <person name="Olson B.J."/>
            <person name="Pangilinan J."/>
            <person name="Peng Y."/>
            <person name="Qiu H."/>
            <person name="Shu S."/>
            <person name="Singer J.T."/>
            <person name="Smith A.G."/>
            <person name="Sprecher B.N."/>
            <person name="Wagner V."/>
            <person name="Wang W."/>
            <person name="Wang Z.-Y."/>
            <person name="Yan J."/>
            <person name="Yarish C."/>
            <person name="Zoeuner-Riek S."/>
            <person name="Zhuang Y."/>
            <person name="Zou Y."/>
            <person name="Lindquist E.A."/>
            <person name="Grimwood J."/>
            <person name="Barry K."/>
            <person name="Rokhsar D.S."/>
            <person name="Schmutz J."/>
            <person name="Stiller J.W."/>
            <person name="Grossman A.R."/>
            <person name="Prochnik S.E."/>
        </authorList>
    </citation>
    <scope>NUCLEOTIDE SEQUENCE [LARGE SCALE GENOMIC DNA]</scope>
    <source>
        <strain evidence="1">4086291</strain>
    </source>
</reference>
<dbReference type="AlphaFoldDB" id="A0A1X6NQ68"/>
<accession>A0A1X6NQ68</accession>
<evidence type="ECO:0000313" key="1">
    <source>
        <dbReference type="EMBL" id="OSX70670.1"/>
    </source>
</evidence>
<keyword evidence="2" id="KW-1185">Reference proteome</keyword>
<evidence type="ECO:0000313" key="2">
    <source>
        <dbReference type="Proteomes" id="UP000218209"/>
    </source>
</evidence>
<sequence length="48" mass="5154">MYVWPCGARAVVDVPPPLRPRLSLHVVCVPPLVVTVGMGYRPAPSQTA</sequence>
<organism evidence="1 2">
    <name type="scientific">Porphyra umbilicalis</name>
    <name type="common">Purple laver</name>
    <name type="synonym">Red alga</name>
    <dbReference type="NCBI Taxonomy" id="2786"/>
    <lineage>
        <taxon>Eukaryota</taxon>
        <taxon>Rhodophyta</taxon>
        <taxon>Bangiophyceae</taxon>
        <taxon>Bangiales</taxon>
        <taxon>Bangiaceae</taxon>
        <taxon>Porphyra</taxon>
    </lineage>
</organism>
<dbReference type="Proteomes" id="UP000218209">
    <property type="component" value="Unassembled WGS sequence"/>
</dbReference>
<proteinExistence type="predicted"/>
<gene>
    <name evidence="1" type="ORF">BU14_0692s0003</name>
</gene>
<protein>
    <submittedName>
        <fullName evidence="1">Uncharacterized protein</fullName>
    </submittedName>
</protein>
<dbReference type="EMBL" id="KV919224">
    <property type="protein sequence ID" value="OSX70670.1"/>
    <property type="molecule type" value="Genomic_DNA"/>
</dbReference>